<dbReference type="GO" id="GO:0016853">
    <property type="term" value="F:isomerase activity"/>
    <property type="evidence" value="ECO:0007669"/>
    <property type="project" value="UniProtKB-KW"/>
</dbReference>
<dbReference type="InterPro" id="IPR013022">
    <property type="entry name" value="Xyl_isomerase-like_TIM-brl"/>
</dbReference>
<dbReference type="SUPFAM" id="SSF51658">
    <property type="entry name" value="Xylose isomerase-like"/>
    <property type="match status" value="1"/>
</dbReference>
<dbReference type="PANTHER" id="PTHR12110:SF53">
    <property type="entry name" value="BLR5974 PROTEIN"/>
    <property type="match status" value="1"/>
</dbReference>
<feature type="domain" description="Xylose isomerase-like TIM barrel" evidence="1">
    <location>
        <begin position="28"/>
        <end position="268"/>
    </location>
</feature>
<name>A0A941EY48_9ACTN</name>
<keyword evidence="2" id="KW-0413">Isomerase</keyword>
<dbReference type="Gene3D" id="3.20.20.150">
    <property type="entry name" value="Divalent-metal-dependent TIM barrel enzymes"/>
    <property type="match status" value="1"/>
</dbReference>
<dbReference type="Pfam" id="PF01261">
    <property type="entry name" value="AP_endonuc_2"/>
    <property type="match status" value="1"/>
</dbReference>
<reference evidence="2" key="1">
    <citation type="submission" date="2021-04" db="EMBL/GenBank/DDBJ databases">
        <title>Genome based classification of Actinospica acidithermotolerans sp. nov., an actinobacterium isolated from an Indonesian hot spring.</title>
        <authorList>
            <person name="Kusuma A.B."/>
            <person name="Putra K.E."/>
            <person name="Nafisah S."/>
            <person name="Loh J."/>
            <person name="Nouioui I."/>
            <person name="Goodfellow M."/>
        </authorList>
    </citation>
    <scope>NUCLEOTIDE SEQUENCE</scope>
    <source>
        <strain evidence="2">CSCA 57</strain>
    </source>
</reference>
<dbReference type="RefSeq" id="WP_212532948.1">
    <property type="nucleotide sequence ID" value="NZ_JAGSOG010000295.1"/>
</dbReference>
<keyword evidence="3" id="KW-1185">Reference proteome</keyword>
<dbReference type="PANTHER" id="PTHR12110">
    <property type="entry name" value="HYDROXYPYRUVATE ISOMERASE"/>
    <property type="match status" value="1"/>
</dbReference>
<protein>
    <submittedName>
        <fullName evidence="2">Sugar phosphate isomerase/epimerase</fullName>
    </submittedName>
</protein>
<proteinExistence type="predicted"/>
<dbReference type="InterPro" id="IPR036237">
    <property type="entry name" value="Xyl_isomerase-like_sf"/>
</dbReference>
<evidence type="ECO:0000259" key="1">
    <source>
        <dbReference type="Pfam" id="PF01261"/>
    </source>
</evidence>
<dbReference type="EMBL" id="JAGSOG010000295">
    <property type="protein sequence ID" value="MBR7838492.1"/>
    <property type="molecule type" value="Genomic_DNA"/>
</dbReference>
<dbReference type="Proteomes" id="UP000675781">
    <property type="component" value="Unassembled WGS sequence"/>
</dbReference>
<comment type="caution">
    <text evidence="2">The sequence shown here is derived from an EMBL/GenBank/DDBJ whole genome shotgun (WGS) entry which is preliminary data.</text>
</comment>
<evidence type="ECO:0000313" key="2">
    <source>
        <dbReference type="EMBL" id="MBR7838492.1"/>
    </source>
</evidence>
<accession>A0A941EY48</accession>
<dbReference type="InterPro" id="IPR050312">
    <property type="entry name" value="IolE/XylAMocC-like"/>
</dbReference>
<sequence length="284" mass="30149">MADGPGGGWPLAFSTLGCPDEGPEWIAALARSAGCTGVELRCSREEGPFALERTGAERAAAAALLRAAGVEKLWVASYLRVADNSRTDADYEAELAEVIAAAVDIGAAAVRVFCGAPEPGPAADALAAHRLSLAAERAHAAGIRVLLETHDSHPRGADVARVLRRCAHPAAGAVWDVLHPWRHGETPDQTAHHLGRWLEHVQLKDAASAHDLHPLPLGHGAVPLAEVLRTLIHLGYTGRLSLEWERRWYPDAAPLAEVLPQAAAWLARHTPRTSPADTSPADLV</sequence>
<evidence type="ECO:0000313" key="3">
    <source>
        <dbReference type="Proteomes" id="UP000675781"/>
    </source>
</evidence>
<dbReference type="AlphaFoldDB" id="A0A941EY48"/>
<organism evidence="2 3">
    <name type="scientific">Actinospica durhamensis</name>
    <dbReference type="NCBI Taxonomy" id="1508375"/>
    <lineage>
        <taxon>Bacteria</taxon>
        <taxon>Bacillati</taxon>
        <taxon>Actinomycetota</taxon>
        <taxon>Actinomycetes</taxon>
        <taxon>Catenulisporales</taxon>
        <taxon>Actinospicaceae</taxon>
        <taxon>Actinospica</taxon>
    </lineage>
</organism>
<gene>
    <name evidence="2" type="ORF">KDL01_34820</name>
</gene>